<dbReference type="AlphaFoldDB" id="A0A1Y3QUU9"/>
<keyword evidence="1" id="KW-0812">Transmembrane</keyword>
<dbReference type="InterPro" id="IPR048136">
    <property type="entry name" value="STM3941-like"/>
</dbReference>
<keyword evidence="1" id="KW-1133">Transmembrane helix</keyword>
<gene>
    <name evidence="2" type="ORF">B5G41_07175</name>
</gene>
<dbReference type="NCBIfam" id="NF041635">
    <property type="entry name" value="STM3941_fam"/>
    <property type="match status" value="1"/>
</dbReference>
<organism evidence="2 3">
    <name type="scientific">Alistipes onderdonkii</name>
    <dbReference type="NCBI Taxonomy" id="328813"/>
    <lineage>
        <taxon>Bacteria</taxon>
        <taxon>Pseudomonadati</taxon>
        <taxon>Bacteroidota</taxon>
        <taxon>Bacteroidia</taxon>
        <taxon>Bacteroidales</taxon>
        <taxon>Rikenellaceae</taxon>
        <taxon>Alistipes</taxon>
    </lineage>
</organism>
<feature type="transmembrane region" description="Helical" evidence="1">
    <location>
        <begin position="37"/>
        <end position="58"/>
    </location>
</feature>
<dbReference type="Proteomes" id="UP000195772">
    <property type="component" value="Unassembled WGS sequence"/>
</dbReference>
<evidence type="ECO:0000313" key="3">
    <source>
        <dbReference type="Proteomes" id="UP000195772"/>
    </source>
</evidence>
<feature type="transmembrane region" description="Helical" evidence="1">
    <location>
        <begin position="12"/>
        <end position="31"/>
    </location>
</feature>
<keyword evidence="1" id="KW-0472">Membrane</keyword>
<protein>
    <submittedName>
        <fullName evidence="2">Uncharacterized protein</fullName>
    </submittedName>
</protein>
<accession>A0A1Y3QUU9</accession>
<name>A0A1Y3QUU9_9BACT</name>
<dbReference type="RefSeq" id="WP_087402118.1">
    <property type="nucleotide sequence ID" value="NZ_AP031440.1"/>
</dbReference>
<evidence type="ECO:0000256" key="1">
    <source>
        <dbReference type="SAM" id="Phobius"/>
    </source>
</evidence>
<proteinExistence type="predicted"/>
<comment type="caution">
    <text evidence="2">The sequence shown here is derived from an EMBL/GenBank/DDBJ whole genome shotgun (WGS) entry which is preliminary data.</text>
</comment>
<dbReference type="OrthoDB" id="1004167at2"/>
<dbReference type="EMBL" id="NFHB01000004">
    <property type="protein sequence ID" value="OUN03461.1"/>
    <property type="molecule type" value="Genomic_DNA"/>
</dbReference>
<evidence type="ECO:0000313" key="2">
    <source>
        <dbReference type="EMBL" id="OUN03461.1"/>
    </source>
</evidence>
<dbReference type="eggNOG" id="ENOG5033X7Z">
    <property type="taxonomic scope" value="Bacteria"/>
</dbReference>
<reference evidence="3" key="1">
    <citation type="submission" date="2017-04" db="EMBL/GenBank/DDBJ databases">
        <title>Function of individual gut microbiota members based on whole genome sequencing of pure cultures obtained from chicken caecum.</title>
        <authorList>
            <person name="Medvecky M."/>
            <person name="Cejkova D."/>
            <person name="Polansky O."/>
            <person name="Karasova D."/>
            <person name="Kubasova T."/>
            <person name="Cizek A."/>
            <person name="Rychlik I."/>
        </authorList>
    </citation>
    <scope>NUCLEOTIDE SEQUENCE [LARGE SCALE GENOMIC DNA]</scope>
    <source>
        <strain evidence="3">An90</strain>
    </source>
</reference>
<sequence>MKMIVHKSRKKAVCITVAGFLAGIAGGLILYCVRDVVLGWCFVATAGFTLLYGIGSLYDRRPYIVLTEDGITEMFTIRGQIEWEAILYADDFYFRGQYWVRLLLESNYKPQLVRPAWFWRFDRLYESKGVKAVYLRTMGLEIDSMQLVALIRRMKEADVPGRIELLNGCLLK</sequence>